<dbReference type="InterPro" id="IPR035472">
    <property type="entry name" value="RpiR-like_SIS"/>
</dbReference>
<dbReference type="InterPro" id="IPR001347">
    <property type="entry name" value="SIS_dom"/>
</dbReference>
<dbReference type="InterPro" id="IPR047640">
    <property type="entry name" value="RpiR-like"/>
</dbReference>
<dbReference type="Proteomes" id="UP000031327">
    <property type="component" value="Unassembled WGS sequence"/>
</dbReference>
<dbReference type="Gene3D" id="3.40.50.10490">
    <property type="entry name" value="Glucose-6-phosphate isomerase like protein, domain 1"/>
    <property type="match status" value="1"/>
</dbReference>
<dbReference type="AlphaFoldDB" id="A0A0C1QHU2"/>
<dbReference type="InterPro" id="IPR036388">
    <property type="entry name" value="WH-like_DNA-bd_sf"/>
</dbReference>
<accession>A0A0C1QHU2</accession>
<dbReference type="SUPFAM" id="SSF46689">
    <property type="entry name" value="Homeodomain-like"/>
    <property type="match status" value="1"/>
</dbReference>
<sequence length="282" mass="30607">MSTFVKIKALKPSLSQSEAKLADFTLKSGSKIRGLSSIELAKSAGVSQSSVVKFAQKLGYKGFPAFKLAVVDALNEQTQEDTPLSNEIDQNDSIAHISEKLIANQQATLVATSKLNTPELFEQAVQAIKGAKKVMVCAIGSTHTMAQDLTLKLQKLGVCAVTHVDELSAASYVATMGKDDLFICLSNSGAVKSIVKLAQQAKTNECQILALTRYGHSELANYADNCLYCIQETEAVKHSAVLTRASLGYLIDVLFISLAQSNLHWQRRADRSNEYMSDMLNI</sequence>
<dbReference type="GO" id="GO:0003700">
    <property type="term" value="F:DNA-binding transcription factor activity"/>
    <property type="evidence" value="ECO:0007669"/>
    <property type="project" value="InterPro"/>
</dbReference>
<dbReference type="InterPro" id="IPR000281">
    <property type="entry name" value="HTH_RpiR"/>
</dbReference>
<dbReference type="Gene3D" id="1.10.10.10">
    <property type="entry name" value="Winged helix-like DNA-binding domain superfamily/Winged helix DNA-binding domain"/>
    <property type="match status" value="1"/>
</dbReference>
<dbReference type="InterPro" id="IPR009057">
    <property type="entry name" value="Homeodomain-like_sf"/>
</dbReference>
<dbReference type="PROSITE" id="PS51071">
    <property type="entry name" value="HTH_RPIR"/>
    <property type="match status" value="1"/>
</dbReference>
<dbReference type="GO" id="GO:0097367">
    <property type="term" value="F:carbohydrate derivative binding"/>
    <property type="evidence" value="ECO:0007669"/>
    <property type="project" value="InterPro"/>
</dbReference>
<feature type="domain" description="SIS" evidence="5">
    <location>
        <begin position="124"/>
        <end position="261"/>
    </location>
</feature>
<evidence type="ECO:0000313" key="6">
    <source>
        <dbReference type="EMBL" id="KID54767.1"/>
    </source>
</evidence>
<keyword evidence="3" id="KW-0804">Transcription</keyword>
<dbReference type="SUPFAM" id="SSF53697">
    <property type="entry name" value="SIS domain"/>
    <property type="match status" value="1"/>
</dbReference>
<evidence type="ECO:0000256" key="2">
    <source>
        <dbReference type="ARBA" id="ARBA00023125"/>
    </source>
</evidence>
<dbReference type="PANTHER" id="PTHR30514:SF17">
    <property type="entry name" value="HTH-TYPE TRANSCRIPTIONAL REGULATOR MURR"/>
    <property type="match status" value="1"/>
</dbReference>
<comment type="caution">
    <text evidence="6">The sequence shown here is derived from an EMBL/GenBank/DDBJ whole genome shotgun (WGS) entry which is preliminary data.</text>
</comment>
<organism evidence="6 7">
    <name type="scientific">Pseudoalteromonas luteoviolacea</name>
    <dbReference type="NCBI Taxonomy" id="43657"/>
    <lineage>
        <taxon>Bacteria</taxon>
        <taxon>Pseudomonadati</taxon>
        <taxon>Pseudomonadota</taxon>
        <taxon>Gammaproteobacteria</taxon>
        <taxon>Alteromonadales</taxon>
        <taxon>Pseudoalteromonadaceae</taxon>
        <taxon>Pseudoalteromonas</taxon>
    </lineage>
</organism>
<dbReference type="InterPro" id="IPR046348">
    <property type="entry name" value="SIS_dom_sf"/>
</dbReference>
<dbReference type="Pfam" id="PF01418">
    <property type="entry name" value="HTH_6"/>
    <property type="match status" value="1"/>
</dbReference>
<evidence type="ECO:0000256" key="1">
    <source>
        <dbReference type="ARBA" id="ARBA00023015"/>
    </source>
</evidence>
<evidence type="ECO:0000256" key="3">
    <source>
        <dbReference type="ARBA" id="ARBA00023163"/>
    </source>
</evidence>
<reference evidence="6 7" key="1">
    <citation type="submission" date="2014-12" db="EMBL/GenBank/DDBJ databases">
        <title>Draft Genome Sequence of Pseudoalteromonas luteoviolacea HI1.</title>
        <authorList>
            <person name="Asahina A.Y."/>
            <person name="Hadfield M.G."/>
        </authorList>
    </citation>
    <scope>NUCLEOTIDE SEQUENCE [LARGE SCALE GENOMIC DNA]</scope>
    <source>
        <strain evidence="6 7">HI1</strain>
    </source>
</reference>
<dbReference type="EMBL" id="JWIC01000010">
    <property type="protein sequence ID" value="KID54767.1"/>
    <property type="molecule type" value="Genomic_DNA"/>
</dbReference>
<dbReference type="RefSeq" id="WP_039611664.1">
    <property type="nucleotide sequence ID" value="NZ_JWIC01000010.1"/>
</dbReference>
<dbReference type="OrthoDB" id="3684496at2"/>
<evidence type="ECO:0000259" key="5">
    <source>
        <dbReference type="PROSITE" id="PS51464"/>
    </source>
</evidence>
<keyword evidence="1" id="KW-0805">Transcription regulation</keyword>
<dbReference type="GO" id="GO:1901135">
    <property type="term" value="P:carbohydrate derivative metabolic process"/>
    <property type="evidence" value="ECO:0007669"/>
    <property type="project" value="InterPro"/>
</dbReference>
<dbReference type="Pfam" id="PF01380">
    <property type="entry name" value="SIS"/>
    <property type="match status" value="1"/>
</dbReference>
<dbReference type="PROSITE" id="PS51464">
    <property type="entry name" value="SIS"/>
    <property type="match status" value="1"/>
</dbReference>
<keyword evidence="2" id="KW-0238">DNA-binding</keyword>
<evidence type="ECO:0000259" key="4">
    <source>
        <dbReference type="PROSITE" id="PS51071"/>
    </source>
</evidence>
<feature type="domain" description="HTH rpiR-type" evidence="4">
    <location>
        <begin position="1"/>
        <end position="77"/>
    </location>
</feature>
<dbReference type="CDD" id="cd05013">
    <property type="entry name" value="SIS_RpiR"/>
    <property type="match status" value="1"/>
</dbReference>
<dbReference type="PANTHER" id="PTHR30514">
    <property type="entry name" value="GLUCOKINASE"/>
    <property type="match status" value="1"/>
</dbReference>
<name>A0A0C1QHU2_9GAMM</name>
<dbReference type="GO" id="GO:0003677">
    <property type="term" value="F:DNA binding"/>
    <property type="evidence" value="ECO:0007669"/>
    <property type="project" value="UniProtKB-KW"/>
</dbReference>
<proteinExistence type="predicted"/>
<evidence type="ECO:0000313" key="7">
    <source>
        <dbReference type="Proteomes" id="UP000031327"/>
    </source>
</evidence>
<gene>
    <name evidence="6" type="ORF">JF50_23095</name>
</gene>
<protein>
    <submittedName>
        <fullName evidence="6">RpiR family transcriptional regulator</fullName>
    </submittedName>
</protein>